<evidence type="ECO:0000256" key="8">
    <source>
        <dbReference type="ARBA" id="ARBA00031174"/>
    </source>
</evidence>
<proteinExistence type="inferred from homology"/>
<feature type="transmembrane region" description="Helical" evidence="9">
    <location>
        <begin position="387"/>
        <end position="405"/>
    </location>
</feature>
<accession>A0ABS3FN40</accession>
<feature type="transmembrane region" description="Helical" evidence="9">
    <location>
        <begin position="58"/>
        <end position="84"/>
    </location>
</feature>
<comment type="subcellular location">
    <subcellularLocation>
        <location evidence="1">Membrane</location>
        <topology evidence="1">Multi-pass membrane protein</topology>
    </subcellularLocation>
</comment>
<comment type="caution">
    <text evidence="10">The sequence shown here is derived from an EMBL/GenBank/DDBJ whole genome shotgun (WGS) entry which is preliminary data.</text>
</comment>
<feature type="transmembrane region" description="Helical" evidence="9">
    <location>
        <begin position="361"/>
        <end position="381"/>
    </location>
</feature>
<dbReference type="RefSeq" id="WP_207087077.1">
    <property type="nucleotide sequence ID" value="NZ_JAFLQW010000139.1"/>
</dbReference>
<dbReference type="InterPro" id="IPR001898">
    <property type="entry name" value="SLC13A/DASS"/>
</dbReference>
<dbReference type="InterPro" id="IPR030676">
    <property type="entry name" value="CitT-rel"/>
</dbReference>
<keyword evidence="6 9" id="KW-1133">Transmembrane helix</keyword>
<keyword evidence="11" id="KW-1185">Reference proteome</keyword>
<comment type="similarity">
    <text evidence="3">Belongs to the SLC13A/DASS transporter (TC 2.A.47) family. DIT1 subfamily.</text>
</comment>
<protein>
    <recommendedName>
        <fullName evidence="4">Sodium-dependent dicarboxylate transporter SdcS</fullName>
    </recommendedName>
    <alternativeName>
        <fullName evidence="8">Na(+)/dicarboxylate symporter</fullName>
    </alternativeName>
</protein>
<evidence type="ECO:0000256" key="1">
    <source>
        <dbReference type="ARBA" id="ARBA00004141"/>
    </source>
</evidence>
<feature type="transmembrane region" description="Helical" evidence="9">
    <location>
        <begin position="143"/>
        <end position="167"/>
    </location>
</feature>
<evidence type="ECO:0000256" key="4">
    <source>
        <dbReference type="ARBA" id="ARBA00020150"/>
    </source>
</evidence>
<dbReference type="PIRSF" id="PIRSF002457">
    <property type="entry name" value="DASS"/>
    <property type="match status" value="1"/>
</dbReference>
<feature type="transmembrane region" description="Helical" evidence="9">
    <location>
        <begin position="228"/>
        <end position="250"/>
    </location>
</feature>
<dbReference type="EMBL" id="JAFLQW010000139">
    <property type="protein sequence ID" value="MBO0348529.1"/>
    <property type="molecule type" value="Genomic_DNA"/>
</dbReference>
<evidence type="ECO:0000313" key="10">
    <source>
        <dbReference type="EMBL" id="MBO0348529.1"/>
    </source>
</evidence>
<reference evidence="10 11" key="1">
    <citation type="submission" date="2021-03" db="EMBL/GenBank/DDBJ databases">
        <title>Metabolic Capacity of the Antarctic Cyanobacterium Phormidium pseudopriestleyi that Sustains Oxygenic Photosynthesis in the Presence of Hydrogen Sulfide.</title>
        <authorList>
            <person name="Lumian J.E."/>
            <person name="Jungblut A.D."/>
            <person name="Dillon M.L."/>
            <person name="Hawes I."/>
            <person name="Doran P.T."/>
            <person name="Mackey T.J."/>
            <person name="Dick G.J."/>
            <person name="Grettenberger C.L."/>
            <person name="Sumner D.Y."/>
        </authorList>
    </citation>
    <scope>NUCLEOTIDE SEQUENCE [LARGE SCALE GENOMIC DNA]</scope>
    <source>
        <strain evidence="10 11">FRX01</strain>
    </source>
</reference>
<evidence type="ECO:0000256" key="9">
    <source>
        <dbReference type="SAM" id="Phobius"/>
    </source>
</evidence>
<evidence type="ECO:0000313" key="11">
    <source>
        <dbReference type="Proteomes" id="UP000664844"/>
    </source>
</evidence>
<evidence type="ECO:0000256" key="5">
    <source>
        <dbReference type="ARBA" id="ARBA00022692"/>
    </source>
</evidence>
<dbReference type="Proteomes" id="UP000664844">
    <property type="component" value="Unassembled WGS sequence"/>
</dbReference>
<dbReference type="PANTHER" id="PTHR10283">
    <property type="entry name" value="SOLUTE CARRIER FAMILY 13 MEMBER"/>
    <property type="match status" value="1"/>
</dbReference>
<dbReference type="Pfam" id="PF00939">
    <property type="entry name" value="Na_sulph_symp"/>
    <property type="match status" value="1"/>
</dbReference>
<keyword evidence="7 9" id="KW-0472">Membrane</keyword>
<dbReference type="PANTHER" id="PTHR10283:SF82">
    <property type="entry name" value="SOLUTE CARRIER FAMILY 13 MEMBER 2"/>
    <property type="match status" value="1"/>
</dbReference>
<feature type="transmembrane region" description="Helical" evidence="9">
    <location>
        <begin position="417"/>
        <end position="441"/>
    </location>
</feature>
<gene>
    <name evidence="10" type="ORF">J0895_05295</name>
</gene>
<feature type="transmembrane region" description="Helical" evidence="9">
    <location>
        <begin position="283"/>
        <end position="300"/>
    </location>
</feature>
<keyword evidence="5 9" id="KW-0812">Transmembrane</keyword>
<feature type="transmembrane region" description="Helical" evidence="9">
    <location>
        <begin position="104"/>
        <end position="123"/>
    </location>
</feature>
<feature type="transmembrane region" description="Helical" evidence="9">
    <location>
        <begin position="28"/>
        <end position="46"/>
    </location>
</feature>
<comment type="similarity">
    <text evidence="2">Belongs to the SLC13A/DASS transporter (TC 2.A.47) family. NADC subfamily.</text>
</comment>
<feature type="transmembrane region" description="Helical" evidence="9">
    <location>
        <begin position="331"/>
        <end position="349"/>
    </location>
</feature>
<feature type="transmembrane region" description="Helical" evidence="9">
    <location>
        <begin position="453"/>
        <end position="473"/>
    </location>
</feature>
<evidence type="ECO:0000256" key="2">
    <source>
        <dbReference type="ARBA" id="ARBA00006772"/>
    </source>
</evidence>
<organism evidence="10 11">
    <name type="scientific">Phormidium pseudopriestleyi FRX01</name>
    <dbReference type="NCBI Taxonomy" id="1759528"/>
    <lineage>
        <taxon>Bacteria</taxon>
        <taxon>Bacillati</taxon>
        <taxon>Cyanobacteriota</taxon>
        <taxon>Cyanophyceae</taxon>
        <taxon>Oscillatoriophycideae</taxon>
        <taxon>Oscillatoriales</taxon>
        <taxon>Oscillatoriaceae</taxon>
        <taxon>Phormidium</taxon>
    </lineage>
</organism>
<evidence type="ECO:0000256" key="3">
    <source>
        <dbReference type="ARBA" id="ARBA00007349"/>
    </source>
</evidence>
<evidence type="ECO:0000256" key="7">
    <source>
        <dbReference type="ARBA" id="ARBA00023136"/>
    </source>
</evidence>
<dbReference type="NCBIfam" id="TIGR00785">
    <property type="entry name" value="dass"/>
    <property type="match status" value="1"/>
</dbReference>
<evidence type="ECO:0000256" key="6">
    <source>
        <dbReference type="ARBA" id="ARBA00022989"/>
    </source>
</evidence>
<sequence>MGLKQYFGFISERISALLQRSQLFQHRWIGYLIAVAIYVTLLLIPLPGFEPSAQRAFAVFGLAAFSWGTTLLPLPVTAIVILFLLPFSGAISAQETYAYFGNRAVFFILGAFILASPIMRSGLSTRIALAVVTRCGNSQRQILGAILGLSALMSCFISAHAVAAMLFPIVLEVVRAAGAKPGKGFGVAAFLSLAWGVVIGSNTTLLGGARGPLALGILQNTTGQTISFAQWTLFVAPVVLVLLPIAFFVLQGVGQSEQVSLSAARRFLEKRNQQLGQISHREIMTAGILIVTILLWMTLGDRWGLDVIALLGVILTFILGVANWGEVEEDVNWGIFIMYGSAIALSAALNDTGAASALTQLLLGFGIESPLLIFAAVTIIALLMTEFMSNSAAVAVILPVALALAEKYGIEPRAMTLGVVIPAGLGFMLPVSTPALAIAVSSGYVRPLAVLRWGVWLDIISIVVFLGISQFYWPLVGLRG</sequence>
<feature type="transmembrane region" description="Helical" evidence="9">
    <location>
        <begin position="187"/>
        <end position="207"/>
    </location>
</feature>
<name>A0ABS3FN40_9CYAN</name>
<feature type="transmembrane region" description="Helical" evidence="9">
    <location>
        <begin position="307"/>
        <end position="325"/>
    </location>
</feature>